<sequence length="204" mass="23100">MALWKKKIGGEIRRHGLEDWWLSVLTENEREAANQLYTPMGAPRGTLTEGSAERQPELDTVCFVANLAVWLSKPGHMDLALKVADHARNNWGEPDPSPKAWQRHFAASHLCKVYYRWRDEVPSALPNAIWACERGIEVSSMLAPVIEGDIVVGHHCFRQLAIIREKQGDFNAAISVCHLAKQRGWNDDWDKRIAKLEKKAARSA</sequence>
<accession>A0ABW2B5J1</accession>
<keyword evidence="2" id="KW-1185">Reference proteome</keyword>
<dbReference type="EMBL" id="JBHSWG010000001">
    <property type="protein sequence ID" value="MFC6760436.1"/>
    <property type="molecule type" value="Genomic_DNA"/>
</dbReference>
<comment type="caution">
    <text evidence="1">The sequence shown here is derived from an EMBL/GenBank/DDBJ whole genome shotgun (WGS) entry which is preliminary data.</text>
</comment>
<gene>
    <name evidence="1" type="ORF">ACFQFQ_14565</name>
</gene>
<name>A0ABW2B5J1_9RHOB</name>
<reference evidence="2" key="1">
    <citation type="journal article" date="2019" name="Int. J. Syst. Evol. Microbiol.">
        <title>The Global Catalogue of Microorganisms (GCM) 10K type strain sequencing project: providing services to taxonomists for standard genome sequencing and annotation.</title>
        <authorList>
            <consortium name="The Broad Institute Genomics Platform"/>
            <consortium name="The Broad Institute Genome Sequencing Center for Infectious Disease"/>
            <person name="Wu L."/>
            <person name="Ma J."/>
        </authorList>
    </citation>
    <scope>NUCLEOTIDE SEQUENCE [LARGE SCALE GENOMIC DNA]</scope>
    <source>
        <strain evidence="2">CCUG 66188</strain>
    </source>
</reference>
<evidence type="ECO:0000313" key="1">
    <source>
        <dbReference type="EMBL" id="MFC6760436.1"/>
    </source>
</evidence>
<dbReference type="Proteomes" id="UP001596353">
    <property type="component" value="Unassembled WGS sequence"/>
</dbReference>
<evidence type="ECO:0000313" key="2">
    <source>
        <dbReference type="Proteomes" id="UP001596353"/>
    </source>
</evidence>
<proteinExistence type="predicted"/>
<protein>
    <submittedName>
        <fullName evidence="1">Uncharacterized protein</fullName>
    </submittedName>
</protein>
<organism evidence="1 2">
    <name type="scientific">Sulfitobacter porphyrae</name>
    <dbReference type="NCBI Taxonomy" id="1246864"/>
    <lineage>
        <taxon>Bacteria</taxon>
        <taxon>Pseudomonadati</taxon>
        <taxon>Pseudomonadota</taxon>
        <taxon>Alphaproteobacteria</taxon>
        <taxon>Rhodobacterales</taxon>
        <taxon>Roseobacteraceae</taxon>
        <taxon>Sulfitobacter</taxon>
    </lineage>
</organism>